<evidence type="ECO:0000256" key="3">
    <source>
        <dbReference type="ARBA" id="ARBA00023054"/>
    </source>
</evidence>
<keyword evidence="8" id="KW-0282">Flagellum</keyword>
<keyword evidence="9" id="KW-1185">Reference proteome</keyword>
<comment type="similarity">
    <text evidence="1 5">Belongs to the FliD family.</text>
</comment>
<comment type="function">
    <text evidence="5">Required for morphogenesis and for the elongation of the flagellar filament by facilitating polymerization of the flagellin monomers at the tip of growing filament. Forms a capping structure, which prevents flagellin subunits (transported through the central channel of the flagellum) from leaking out without polymerization at the distal end.</text>
</comment>
<comment type="subcellular location">
    <subcellularLocation>
        <location evidence="5">Secreted</location>
    </subcellularLocation>
    <subcellularLocation>
        <location evidence="5">Bacterial flagellum</location>
    </subcellularLocation>
</comment>
<evidence type="ECO:0000313" key="9">
    <source>
        <dbReference type="Proteomes" id="UP001183222"/>
    </source>
</evidence>
<sequence length="449" mass="45346">MTMSINTGLASGIDTGTMINQLMQLEARQQTALKIRLSTTEITASAYRTVNSSLAALTTAADSLLKPETWTSTTASSSAASVAVTAASYAQPGSLTFTVSKVATTASSVSTGRWSSTTTAAGLTSLDIRSADGTVSKGTIALDGTETLEQAAAKINADTALGLKASAVQVAPGEFALQISAGTSGAAAGFTIGGTAFTATTVGQNAELKVGSDTATTSAYTVTSASNTFEGVLSGTTFTVSKEETTPVTVTVAADPAAVATKVSGLVDAINKAISTIKTYTDNTPGSKAGLRGEYAVTSISAQLGQAVSEAVGTDGSPAQIGFQTTREGLITFDKEKFTAALQATPDLAQRIVAGSGVAGEPDAVEGLAARVRDVAKAASDATTGSLTSMAQGQDSVARDIKDRIAAWDIRLTARKAALTRQFTAMETALSSLNNQSNWLAGQLGSLSS</sequence>
<accession>A0ABU2K606</accession>
<protein>
    <recommendedName>
        <fullName evidence="5">Flagellar hook-associated protein 2</fullName>
        <shortName evidence="5">HAP2</shortName>
    </recommendedName>
    <alternativeName>
        <fullName evidence="5">Flagellar cap protein</fullName>
    </alternativeName>
</protein>
<dbReference type="Proteomes" id="UP001183222">
    <property type="component" value="Unassembled WGS sequence"/>
</dbReference>
<keyword evidence="5" id="KW-0964">Secreted</keyword>
<evidence type="ECO:0000259" key="6">
    <source>
        <dbReference type="Pfam" id="PF02465"/>
    </source>
</evidence>
<dbReference type="InterPro" id="IPR010809">
    <property type="entry name" value="FliD_C"/>
</dbReference>
<gene>
    <name evidence="8" type="primary">fliD</name>
    <name evidence="8" type="ORF">RM425_06940</name>
</gene>
<comment type="caution">
    <text evidence="8">The sequence shown here is derived from an EMBL/GenBank/DDBJ whole genome shotgun (WGS) entry which is preliminary data.</text>
</comment>
<evidence type="ECO:0000256" key="1">
    <source>
        <dbReference type="ARBA" id="ARBA00009764"/>
    </source>
</evidence>
<dbReference type="PANTHER" id="PTHR30288:SF0">
    <property type="entry name" value="FLAGELLAR HOOK-ASSOCIATED PROTEIN 2"/>
    <property type="match status" value="1"/>
</dbReference>
<dbReference type="Pfam" id="PF02465">
    <property type="entry name" value="FliD_N"/>
    <property type="match status" value="1"/>
</dbReference>
<dbReference type="InterPro" id="IPR040026">
    <property type="entry name" value="FliD"/>
</dbReference>
<name>A0ABU2K606_9ACTN</name>
<evidence type="ECO:0000256" key="2">
    <source>
        <dbReference type="ARBA" id="ARBA00011255"/>
    </source>
</evidence>
<feature type="domain" description="Flagellar hook-associated protein 2 N-terminal" evidence="6">
    <location>
        <begin position="11"/>
        <end position="105"/>
    </location>
</feature>
<keyword evidence="3" id="KW-0175">Coiled coil</keyword>
<dbReference type="RefSeq" id="WP_311344461.1">
    <property type="nucleotide sequence ID" value="NZ_JAVREI010000003.1"/>
</dbReference>
<dbReference type="PANTHER" id="PTHR30288">
    <property type="entry name" value="FLAGELLAR CAP/ASSEMBLY PROTEIN FLID"/>
    <property type="match status" value="1"/>
</dbReference>
<reference evidence="9" key="1">
    <citation type="submission" date="2023-07" db="EMBL/GenBank/DDBJ databases">
        <title>30 novel species of actinomycetes from the DSMZ collection.</title>
        <authorList>
            <person name="Nouioui I."/>
        </authorList>
    </citation>
    <scope>NUCLEOTIDE SEQUENCE [LARGE SCALE GENOMIC DNA]</scope>
    <source>
        <strain evidence="9">DSM 46792</strain>
    </source>
</reference>
<keyword evidence="8" id="KW-0969">Cilium</keyword>
<feature type="domain" description="Flagellar hook-associated protein 2 C-terminal" evidence="7">
    <location>
        <begin position="203"/>
        <end position="435"/>
    </location>
</feature>
<evidence type="ECO:0000259" key="7">
    <source>
        <dbReference type="Pfam" id="PF07195"/>
    </source>
</evidence>
<dbReference type="EMBL" id="JAVREI010000003">
    <property type="protein sequence ID" value="MDT0275637.1"/>
    <property type="molecule type" value="Genomic_DNA"/>
</dbReference>
<keyword evidence="8" id="KW-0966">Cell projection</keyword>
<evidence type="ECO:0000256" key="4">
    <source>
        <dbReference type="ARBA" id="ARBA00023143"/>
    </source>
</evidence>
<keyword evidence="4 5" id="KW-0975">Bacterial flagellum</keyword>
<evidence type="ECO:0000313" key="8">
    <source>
        <dbReference type="EMBL" id="MDT0275637.1"/>
    </source>
</evidence>
<dbReference type="InterPro" id="IPR003481">
    <property type="entry name" value="FliD_N"/>
</dbReference>
<dbReference type="Pfam" id="PF07195">
    <property type="entry name" value="FliD_C"/>
    <property type="match status" value="1"/>
</dbReference>
<evidence type="ECO:0000256" key="5">
    <source>
        <dbReference type="RuleBase" id="RU362066"/>
    </source>
</evidence>
<comment type="subunit">
    <text evidence="2 5">Homopentamer.</text>
</comment>
<proteinExistence type="inferred from homology"/>
<organism evidence="8 9">
    <name type="scientific">Blastococcus goldschmidtiae</name>
    <dbReference type="NCBI Taxonomy" id="3075546"/>
    <lineage>
        <taxon>Bacteria</taxon>
        <taxon>Bacillati</taxon>
        <taxon>Actinomycetota</taxon>
        <taxon>Actinomycetes</taxon>
        <taxon>Geodermatophilales</taxon>
        <taxon>Geodermatophilaceae</taxon>
        <taxon>Blastococcus</taxon>
    </lineage>
</organism>